<evidence type="ECO:0000313" key="1">
    <source>
        <dbReference type="EMBL" id="OAV95643.1"/>
    </source>
</evidence>
<dbReference type="OMA" id="WSNVREA"/>
<evidence type="ECO:0000313" key="3">
    <source>
        <dbReference type="Proteomes" id="UP000005240"/>
    </source>
</evidence>
<reference evidence="2" key="4">
    <citation type="submission" date="2025-05" db="UniProtKB">
        <authorList>
            <consortium name="EnsemblFungi"/>
        </authorList>
    </citation>
    <scope>IDENTIFICATION</scope>
    <source>
        <strain evidence="2">isolate 1-1 / race 1 (BBBD)</strain>
    </source>
</reference>
<protein>
    <recommendedName>
        <fullName evidence="4">CCHC-type domain-containing protein</fullName>
    </recommendedName>
</protein>
<dbReference type="EMBL" id="ADAS02000027">
    <property type="protein sequence ID" value="OAV95643.1"/>
    <property type="molecule type" value="Genomic_DNA"/>
</dbReference>
<sequence>MVKELPTNLQIAYSLVAGLDPSWSNVREAIVYTATEMSLDNVVGAMEAHKVSLNGTKASNLGPVSAAYTKQIGCSNCGIQGHQSNNFPKPKKSGKTKAGAGAVVKPGSYDSGSYNNKEEFHVVYK</sequence>
<accession>A0A0C4ETN2</accession>
<organism evidence="1">
    <name type="scientific">Puccinia triticina (isolate 1-1 / race 1 (BBBD))</name>
    <name type="common">Brown leaf rust fungus</name>
    <dbReference type="NCBI Taxonomy" id="630390"/>
    <lineage>
        <taxon>Eukaryota</taxon>
        <taxon>Fungi</taxon>
        <taxon>Dikarya</taxon>
        <taxon>Basidiomycota</taxon>
        <taxon>Pucciniomycotina</taxon>
        <taxon>Pucciniomycetes</taxon>
        <taxon>Pucciniales</taxon>
        <taxon>Pucciniaceae</taxon>
        <taxon>Puccinia</taxon>
    </lineage>
</organism>
<dbReference type="OrthoDB" id="8026949at2759"/>
<dbReference type="VEuPathDB" id="FungiDB:PTTG_04161"/>
<dbReference type="AlphaFoldDB" id="A0A0C4ETN2"/>
<dbReference type="EnsemblFungi" id="PTTG_04161-t43_1">
    <property type="protein sequence ID" value="PTTG_04161-t43_1-p1"/>
    <property type="gene ID" value="PTTG_04161"/>
</dbReference>
<proteinExistence type="predicted"/>
<reference evidence="1" key="1">
    <citation type="submission" date="2009-11" db="EMBL/GenBank/DDBJ databases">
        <authorList>
            <consortium name="The Broad Institute Genome Sequencing Platform"/>
            <person name="Ward D."/>
            <person name="Feldgarden M."/>
            <person name="Earl A."/>
            <person name="Young S.K."/>
            <person name="Zeng Q."/>
            <person name="Koehrsen M."/>
            <person name="Alvarado L."/>
            <person name="Berlin A."/>
            <person name="Bochicchio J."/>
            <person name="Borenstein D."/>
            <person name="Chapman S.B."/>
            <person name="Chen Z."/>
            <person name="Engels R."/>
            <person name="Freedman E."/>
            <person name="Gellesch M."/>
            <person name="Goldberg J."/>
            <person name="Griggs A."/>
            <person name="Gujja S."/>
            <person name="Heilman E."/>
            <person name="Heiman D."/>
            <person name="Hepburn T."/>
            <person name="Howarth C."/>
            <person name="Jen D."/>
            <person name="Larson L."/>
            <person name="Lewis B."/>
            <person name="Mehta T."/>
            <person name="Park D."/>
            <person name="Pearson M."/>
            <person name="Roberts A."/>
            <person name="Saif S."/>
            <person name="Shea T."/>
            <person name="Shenoy N."/>
            <person name="Sisk P."/>
            <person name="Stolte C."/>
            <person name="Sykes S."/>
            <person name="Thomson T."/>
            <person name="Walk T."/>
            <person name="White J."/>
            <person name="Yandava C."/>
            <person name="Izard J."/>
            <person name="Baranova O.V."/>
            <person name="Blanton J.M."/>
            <person name="Tanner A.C."/>
            <person name="Dewhirst F.E."/>
            <person name="Haas B."/>
            <person name="Nusbaum C."/>
            <person name="Birren B."/>
        </authorList>
    </citation>
    <scope>NUCLEOTIDE SEQUENCE [LARGE SCALE GENOMIC DNA]</scope>
    <source>
        <strain evidence="1">1-1 BBBD Race 1</strain>
    </source>
</reference>
<name>A0A0C4ETN2_PUCT1</name>
<reference evidence="1" key="2">
    <citation type="submission" date="2016-05" db="EMBL/GenBank/DDBJ databases">
        <title>Comparative analysis highlights variable genome content of wheat rusts and divergence of the mating loci.</title>
        <authorList>
            <person name="Cuomo C.A."/>
            <person name="Bakkeren G."/>
            <person name="Szabo L."/>
            <person name="Khalil H."/>
            <person name="Joly D."/>
            <person name="Goldberg J."/>
            <person name="Young S."/>
            <person name="Zeng Q."/>
            <person name="Fellers J."/>
        </authorList>
    </citation>
    <scope>NUCLEOTIDE SEQUENCE [LARGE SCALE GENOMIC DNA]</scope>
    <source>
        <strain evidence="1">1-1 BBBD Race 1</strain>
    </source>
</reference>
<evidence type="ECO:0008006" key="4">
    <source>
        <dbReference type="Google" id="ProtNLM"/>
    </source>
</evidence>
<evidence type="ECO:0000313" key="2">
    <source>
        <dbReference type="EnsemblFungi" id="PTTG_04161-t43_1-p1"/>
    </source>
</evidence>
<dbReference type="Proteomes" id="UP000005240">
    <property type="component" value="Unassembled WGS sequence"/>
</dbReference>
<reference evidence="2 3" key="3">
    <citation type="journal article" date="2017" name="G3 (Bethesda)">
        <title>Comparative analysis highlights variable genome content of wheat rusts and divergence of the mating loci.</title>
        <authorList>
            <person name="Cuomo C.A."/>
            <person name="Bakkeren G."/>
            <person name="Khalil H.B."/>
            <person name="Panwar V."/>
            <person name="Joly D."/>
            <person name="Linning R."/>
            <person name="Sakthikumar S."/>
            <person name="Song X."/>
            <person name="Adiconis X."/>
            <person name="Fan L."/>
            <person name="Goldberg J.M."/>
            <person name="Levin J.Z."/>
            <person name="Young S."/>
            <person name="Zeng Q."/>
            <person name="Anikster Y."/>
            <person name="Bruce M."/>
            <person name="Wang M."/>
            <person name="Yin C."/>
            <person name="McCallum B."/>
            <person name="Szabo L.J."/>
            <person name="Hulbert S."/>
            <person name="Chen X."/>
            <person name="Fellers J.P."/>
        </authorList>
    </citation>
    <scope>NUCLEOTIDE SEQUENCE</scope>
    <source>
        <strain evidence="2">isolate 1-1 / race 1 (BBBD)</strain>
        <strain evidence="3">Isolate 1-1 / race 1 (BBBD)</strain>
    </source>
</reference>
<gene>
    <name evidence="1" type="ORF">PTTG_04161</name>
</gene>
<keyword evidence="3" id="KW-1185">Reference proteome</keyword>